<proteinExistence type="predicted"/>
<evidence type="ECO:0000256" key="1">
    <source>
        <dbReference type="SAM" id="Phobius"/>
    </source>
</evidence>
<evidence type="ECO:0000313" key="3">
    <source>
        <dbReference type="Proteomes" id="UP000248314"/>
    </source>
</evidence>
<dbReference type="STRING" id="1122991.GCA_000613445_01661"/>
<gene>
    <name evidence="2" type="ORF">EJ73_01959</name>
</gene>
<keyword evidence="1" id="KW-0812">Transmembrane</keyword>
<feature type="transmembrane region" description="Helical" evidence="1">
    <location>
        <begin position="6"/>
        <end position="27"/>
    </location>
</feature>
<evidence type="ECO:0000313" key="2">
    <source>
        <dbReference type="EMBL" id="PXX21064.1"/>
    </source>
</evidence>
<comment type="caution">
    <text evidence="2">The sequence shown here is derived from an EMBL/GenBank/DDBJ whole genome shotgun (WGS) entry which is preliminary data.</text>
</comment>
<keyword evidence="1" id="KW-0472">Membrane</keyword>
<reference evidence="2 3" key="1">
    <citation type="submission" date="2018-05" db="EMBL/GenBank/DDBJ databases">
        <title>Genomic Encyclopedia of Type Strains, Phase I: the one thousand microbial genomes (KMG-I) project.</title>
        <authorList>
            <person name="Kyrpides N."/>
        </authorList>
    </citation>
    <scope>NUCLEOTIDE SEQUENCE [LARGE SCALE GENOMIC DNA]</scope>
    <source>
        <strain evidence="2 3">DSM 15611</strain>
    </source>
</reference>
<sequence length="44" mass="5268">MQIFVGWMFLGLIIINHHGTAFIRFALIGISRNYKRAYCKRVRR</sequence>
<accession>A0A318HRF4</accession>
<name>A0A318HRF4_9BACT</name>
<organism evidence="2 3">
    <name type="scientific">Hoylesella shahii DSM 15611 = JCM 12083</name>
    <dbReference type="NCBI Taxonomy" id="1122991"/>
    <lineage>
        <taxon>Bacteria</taxon>
        <taxon>Pseudomonadati</taxon>
        <taxon>Bacteroidota</taxon>
        <taxon>Bacteroidia</taxon>
        <taxon>Bacteroidales</taxon>
        <taxon>Prevotellaceae</taxon>
        <taxon>Hoylesella</taxon>
    </lineage>
</organism>
<keyword evidence="3" id="KW-1185">Reference proteome</keyword>
<keyword evidence="1" id="KW-1133">Transmembrane helix</keyword>
<dbReference type="AlphaFoldDB" id="A0A318HRF4"/>
<protein>
    <submittedName>
        <fullName evidence="2">Uncharacterized protein</fullName>
    </submittedName>
</protein>
<dbReference type="EMBL" id="QJJX01000024">
    <property type="protein sequence ID" value="PXX21064.1"/>
    <property type="molecule type" value="Genomic_DNA"/>
</dbReference>
<dbReference type="Proteomes" id="UP000248314">
    <property type="component" value="Unassembled WGS sequence"/>
</dbReference>